<keyword evidence="1" id="KW-0694">RNA-binding</keyword>
<feature type="domain" description="Tyrosine--tRNA ligase SYY-like C-terminal" evidence="2">
    <location>
        <begin position="21"/>
        <end position="99"/>
    </location>
</feature>
<dbReference type="Pfam" id="PF22421">
    <property type="entry name" value="SYY_C-terminal"/>
    <property type="match status" value="1"/>
</dbReference>
<comment type="caution">
    <text evidence="3">The sequence shown here is derived from an EMBL/GenBank/DDBJ whole genome shotgun (WGS) entry which is preliminary data.</text>
</comment>
<dbReference type="PROSITE" id="PS50889">
    <property type="entry name" value="S4"/>
    <property type="match status" value="1"/>
</dbReference>
<proteinExistence type="predicted"/>
<evidence type="ECO:0000259" key="2">
    <source>
        <dbReference type="Pfam" id="PF22421"/>
    </source>
</evidence>
<name>A0AAW0DNR6_9AGAR</name>
<dbReference type="InterPro" id="IPR036986">
    <property type="entry name" value="S4_RNA-bd_sf"/>
</dbReference>
<dbReference type="SUPFAM" id="SSF55174">
    <property type="entry name" value="Alpha-L RNA-binding motif"/>
    <property type="match status" value="1"/>
</dbReference>
<keyword evidence="4" id="KW-1185">Reference proteome</keyword>
<dbReference type="EMBL" id="JAYKXP010000010">
    <property type="protein sequence ID" value="KAK7053293.1"/>
    <property type="molecule type" value="Genomic_DNA"/>
</dbReference>
<sequence length="106" mass="11752">MFRSPEARSRQLDAQSLIEAFKNDPRFKWVSKEELTSTSVMKLASRYGLATSTSAARQLIQARGLYVNDNAVPEIHFTLGEGNLLDGRVAVIRAGKDKMLILGIQS</sequence>
<dbReference type="InterPro" id="IPR054608">
    <property type="entry name" value="SYY-like_C"/>
</dbReference>
<dbReference type="AlphaFoldDB" id="A0AAW0DNR6"/>
<evidence type="ECO:0000256" key="1">
    <source>
        <dbReference type="PROSITE-ProRule" id="PRU00182"/>
    </source>
</evidence>
<accession>A0AAW0DNR6</accession>
<dbReference type="GO" id="GO:0003723">
    <property type="term" value="F:RNA binding"/>
    <property type="evidence" value="ECO:0007669"/>
    <property type="project" value="UniProtKB-KW"/>
</dbReference>
<dbReference type="Proteomes" id="UP001383192">
    <property type="component" value="Unassembled WGS sequence"/>
</dbReference>
<evidence type="ECO:0000313" key="3">
    <source>
        <dbReference type="EMBL" id="KAK7053293.1"/>
    </source>
</evidence>
<keyword evidence="3" id="KW-0436">Ligase</keyword>
<evidence type="ECO:0000313" key="4">
    <source>
        <dbReference type="Proteomes" id="UP001383192"/>
    </source>
</evidence>
<dbReference type="GO" id="GO:0004831">
    <property type="term" value="F:tyrosine-tRNA ligase activity"/>
    <property type="evidence" value="ECO:0007669"/>
    <property type="project" value="UniProtKB-EC"/>
</dbReference>
<reference evidence="3 4" key="1">
    <citation type="submission" date="2024-01" db="EMBL/GenBank/DDBJ databases">
        <title>A draft genome for a cacao thread blight-causing isolate of Paramarasmius palmivorus.</title>
        <authorList>
            <person name="Baruah I.K."/>
            <person name="Bukari Y."/>
            <person name="Amoako-Attah I."/>
            <person name="Meinhardt L.W."/>
            <person name="Bailey B.A."/>
            <person name="Cohen S.P."/>
        </authorList>
    </citation>
    <scope>NUCLEOTIDE SEQUENCE [LARGE SCALE GENOMIC DNA]</scope>
    <source>
        <strain evidence="3 4">GH-12</strain>
    </source>
</reference>
<gene>
    <name evidence="3" type="primary">MSY1_1</name>
    <name evidence="3" type="ORF">VNI00_003919</name>
</gene>
<protein>
    <submittedName>
        <fullName evidence="3">Tyrosyl-tRNA synthetase</fullName>
        <ecNumber evidence="3">6.1.1.1</ecNumber>
    </submittedName>
</protein>
<dbReference type="Gene3D" id="3.10.290.10">
    <property type="entry name" value="RNA-binding S4 domain"/>
    <property type="match status" value="1"/>
</dbReference>
<dbReference type="EC" id="6.1.1.1" evidence="3"/>
<organism evidence="3 4">
    <name type="scientific">Paramarasmius palmivorus</name>
    <dbReference type="NCBI Taxonomy" id="297713"/>
    <lineage>
        <taxon>Eukaryota</taxon>
        <taxon>Fungi</taxon>
        <taxon>Dikarya</taxon>
        <taxon>Basidiomycota</taxon>
        <taxon>Agaricomycotina</taxon>
        <taxon>Agaricomycetes</taxon>
        <taxon>Agaricomycetidae</taxon>
        <taxon>Agaricales</taxon>
        <taxon>Marasmiineae</taxon>
        <taxon>Marasmiaceae</taxon>
        <taxon>Paramarasmius</taxon>
    </lineage>
</organism>
<dbReference type="CDD" id="cd00165">
    <property type="entry name" value="S4"/>
    <property type="match status" value="1"/>
</dbReference>